<gene>
    <name evidence="4" type="ORF">DUNSADRAFT_18777</name>
</gene>
<organism evidence="4 5">
    <name type="scientific">Dunaliella salina</name>
    <name type="common">Green alga</name>
    <name type="synonym">Protococcus salinus</name>
    <dbReference type="NCBI Taxonomy" id="3046"/>
    <lineage>
        <taxon>Eukaryota</taxon>
        <taxon>Viridiplantae</taxon>
        <taxon>Chlorophyta</taxon>
        <taxon>core chlorophytes</taxon>
        <taxon>Chlorophyceae</taxon>
        <taxon>CS clade</taxon>
        <taxon>Chlamydomonadales</taxon>
        <taxon>Dunaliellaceae</taxon>
        <taxon>Dunaliella</taxon>
    </lineage>
</organism>
<feature type="region of interest" description="Disordered" evidence="2">
    <location>
        <begin position="122"/>
        <end position="142"/>
    </location>
</feature>
<feature type="compositionally biased region" description="Gly residues" evidence="2">
    <location>
        <begin position="607"/>
        <end position="630"/>
    </location>
</feature>
<dbReference type="InterPro" id="IPR000261">
    <property type="entry name" value="EH_dom"/>
</dbReference>
<feature type="compositionally biased region" description="Polar residues" evidence="2">
    <location>
        <begin position="591"/>
        <end position="603"/>
    </location>
</feature>
<keyword evidence="5" id="KW-1185">Reference proteome</keyword>
<evidence type="ECO:0000256" key="1">
    <source>
        <dbReference type="SAM" id="Coils"/>
    </source>
</evidence>
<accession>A0ABQ7FZK3</accession>
<feature type="compositionally biased region" description="Low complexity" evidence="2">
    <location>
        <begin position="841"/>
        <end position="850"/>
    </location>
</feature>
<feature type="coiled-coil region" evidence="1">
    <location>
        <begin position="155"/>
        <end position="273"/>
    </location>
</feature>
<proteinExistence type="predicted"/>
<feature type="compositionally biased region" description="Basic and acidic residues" evidence="2">
    <location>
        <begin position="473"/>
        <end position="495"/>
    </location>
</feature>
<dbReference type="SUPFAM" id="SSF47473">
    <property type="entry name" value="EF-hand"/>
    <property type="match status" value="1"/>
</dbReference>
<feature type="compositionally biased region" description="Basic and acidic residues" evidence="2">
    <location>
        <begin position="513"/>
        <end position="534"/>
    </location>
</feature>
<feature type="compositionally biased region" description="Low complexity" evidence="2">
    <location>
        <begin position="463"/>
        <end position="472"/>
    </location>
</feature>
<feature type="compositionally biased region" description="Pro residues" evidence="2">
    <location>
        <begin position="665"/>
        <end position="681"/>
    </location>
</feature>
<comment type="caution">
    <text evidence="4">The sequence shown here is derived from an EMBL/GenBank/DDBJ whole genome shotgun (WGS) entry which is preliminary data.</text>
</comment>
<dbReference type="PANTHER" id="PTHR11216">
    <property type="entry name" value="EH DOMAIN"/>
    <property type="match status" value="1"/>
</dbReference>
<name>A0ABQ7FZK3_DUNSA</name>
<feature type="compositionally biased region" description="Polar residues" evidence="2">
    <location>
        <begin position="817"/>
        <end position="826"/>
    </location>
</feature>
<dbReference type="InterPro" id="IPR011992">
    <property type="entry name" value="EF-hand-dom_pair"/>
</dbReference>
<evidence type="ECO:0000313" key="4">
    <source>
        <dbReference type="EMBL" id="KAF5827771.1"/>
    </source>
</evidence>
<evidence type="ECO:0000256" key="2">
    <source>
        <dbReference type="SAM" id="MobiDB-lite"/>
    </source>
</evidence>
<reference evidence="4" key="1">
    <citation type="submission" date="2017-08" db="EMBL/GenBank/DDBJ databases">
        <authorList>
            <person name="Polle J.E."/>
            <person name="Barry K."/>
            <person name="Cushman J."/>
            <person name="Schmutz J."/>
            <person name="Tran D."/>
            <person name="Hathwaick L.T."/>
            <person name="Yim W.C."/>
            <person name="Jenkins J."/>
            <person name="Mckie-Krisberg Z.M."/>
            <person name="Prochnik S."/>
            <person name="Lindquist E."/>
            <person name="Dockter R.B."/>
            <person name="Adam C."/>
            <person name="Molina H."/>
            <person name="Bunkerborg J."/>
            <person name="Jin E."/>
            <person name="Buchheim M."/>
            <person name="Magnuson J."/>
        </authorList>
    </citation>
    <scope>NUCLEOTIDE SEQUENCE</scope>
    <source>
        <strain evidence="4">CCAP 19/18</strain>
    </source>
</reference>
<dbReference type="Gene3D" id="1.10.238.10">
    <property type="entry name" value="EF-hand"/>
    <property type="match status" value="1"/>
</dbReference>
<feature type="domain" description="EH" evidence="3">
    <location>
        <begin position="1"/>
        <end position="88"/>
    </location>
</feature>
<dbReference type="SMART" id="SM00027">
    <property type="entry name" value="EH"/>
    <property type="match status" value="1"/>
</dbReference>
<keyword evidence="1" id="KW-0175">Coiled coil</keyword>
<dbReference type="Proteomes" id="UP000815325">
    <property type="component" value="Unassembled WGS sequence"/>
</dbReference>
<feature type="compositionally biased region" description="Polar residues" evidence="2">
    <location>
        <begin position="873"/>
        <end position="883"/>
    </location>
</feature>
<dbReference type="PANTHER" id="PTHR11216:SF170">
    <property type="entry name" value="DYNAMIN ASSOCIATED PROTEIN 160, ISOFORM D"/>
    <property type="match status" value="1"/>
</dbReference>
<feature type="compositionally biased region" description="Pro residues" evidence="2">
    <location>
        <begin position="126"/>
        <end position="136"/>
    </location>
</feature>
<feature type="compositionally biased region" description="Low complexity" evidence="2">
    <location>
        <begin position="779"/>
        <end position="791"/>
    </location>
</feature>
<dbReference type="PROSITE" id="PS50031">
    <property type="entry name" value="EH"/>
    <property type="match status" value="1"/>
</dbReference>
<dbReference type="EMBL" id="MU070429">
    <property type="protein sequence ID" value="KAF5827771.1"/>
    <property type="molecule type" value="Genomic_DNA"/>
</dbReference>
<protein>
    <recommendedName>
        <fullName evidence="3">EH domain-containing protein</fullName>
    </recommendedName>
</protein>
<evidence type="ECO:0000313" key="5">
    <source>
        <dbReference type="Proteomes" id="UP000815325"/>
    </source>
</evidence>
<feature type="region of interest" description="Disordered" evidence="2">
    <location>
        <begin position="389"/>
        <end position="939"/>
    </location>
</feature>
<evidence type="ECO:0000259" key="3">
    <source>
        <dbReference type="PROSITE" id="PS50031"/>
    </source>
</evidence>
<sequence length="939" mass="96341">MQRYEAAFLQLDKDRDGLVQGRDCFGYFMQWNLDKAVLKHIWDVVAGNKGTLNKQQLASCLYLMDNAKKGIKPPMKLPPGPFPPVATSWTPQTQFNQAKLGATPYQPPPLPTMPQLPAKYVEPAVTSPPPEKPPQTPKLDDSTAALLSESERAKITMMQREAADREAKLNSAEAQAAAAKSKVAAYNNALQEITVFKSRTELALLQGQDEASRLEEELTECKRKYEQSYNHAQSQGRAANKLRERLAEIIEQRTEGEKKLMQLQSEIAEASKLTPQDVANMEAHVAVLAGQVLALANEAQAARNNKGGKGGVGKTAELLSKAAAAYRTLYSSVERAGGEVPFDARPANLGLATWLDDALAGAADFADAMGGADAAHGYVLVNALPGQVAPKPTPPPVKDEKGNIVAPPADGKQQPQQQQPQQQQQDQKRGSAPLPADSFSEGFGDDAFVMVNGEQEGGGGGAPPAAAQPAADGKGKEEKKDEGLKAISKGDHSKEGAPIQAHSSEPTGVHMHAGKEEKKDEGSEATGKGDHSKEGAPAPAHSSEPMGDLLGGDDDFGGPQPQDQSAEFQMPPPPSEAYASSKGHRRDASSDSRTSGATPSTARSGSAGLGSALGGSGGSGGYGGGYGGFGWQPDADSVQQQSYPATKAGKKRGGGGLDGLFADGPPFPPPPPPAQAPPPFPAFNLNPPVGGGGSSSDEDDDGSDVRQQQHHHGGGADSSDDGMPDELPEAAPPATQPMLVRAALQHQNEYPMGGEVSSSADISHLPSGPSHSLGEESSPRAGAAPISSPISPGGPPAQMNPTYSESVAGGISPRASAVQNPAFSESSDQESDDGRAKEAHVPAPAADSTAAPPPQPSVGEPEPAPAPSGATEEVSQPEPTVSATGPAAGGTESPTSPTPAGGQGGDKSDGAGAEGGGSPGQHAAGGGAGADPSNDDSLL</sequence>
<feature type="compositionally biased region" description="Acidic residues" evidence="2">
    <location>
        <begin position="718"/>
        <end position="728"/>
    </location>
</feature>
<feature type="compositionally biased region" description="Low complexity" evidence="2">
    <location>
        <begin position="413"/>
        <end position="425"/>
    </location>
</feature>
<feature type="compositionally biased region" description="Gly residues" evidence="2">
    <location>
        <begin position="912"/>
        <end position="929"/>
    </location>
</feature>
<feature type="compositionally biased region" description="Pro residues" evidence="2">
    <location>
        <begin position="851"/>
        <end position="866"/>
    </location>
</feature>